<dbReference type="STRING" id="1802158.A2827_02960"/>
<evidence type="ECO:0000256" key="2">
    <source>
        <dbReference type="ARBA" id="ARBA00023027"/>
    </source>
</evidence>
<name>A0A1G2H898_9BACT</name>
<dbReference type="Proteomes" id="UP000177932">
    <property type="component" value="Unassembled WGS sequence"/>
</dbReference>
<dbReference type="PANTHER" id="PTHR43521:SF1">
    <property type="entry name" value="ALPHA-AMINOADIPIC SEMIALDEHYDE DEHYDROGENASE"/>
    <property type="match status" value="1"/>
</dbReference>
<sequence length="508" mass="55656">MTSIVVRLRNYIGGHWVDGEGDWFSSVNPTVRTSELGRGNAASSEQVKAAILAASGAYDNWRNMPRPKKEEYFYRLLLKFGDPEDPSNVRINALARLITNECGKTLNEARADVVEGIHMIRLCAGMGRRPIGDVIPSEFPEKLIYTERDPRGVTAVISPWNFPFAIPWWMMGPALMMGNTVVLKPAEQTAVVGQKIVEMCEEVGFPAGVVNLVHGMAETGKTLVSDERVRLVLFTGSYEVGRSIKQVCAEDSELDKMVVAETGSKSALIVLPDADLLLAAEATSKSAFKTTGQRCVSAGRVFVPERLLSHFCDLVMDWVAQNVRTGNPLNESTFMGPLIDKEGAEKVLRYNDMVREADSIGERNVSILMEAKADMAKGNFVTPFIYLAKNDPTFAPLVDEVFGPHLAIIPVKDVDEAVRAYESAPYSLSLSIITKGMGWRDVARRIRHKGMIYVNLPTIGAEVQAPFGGTRRSGTGMPSAADMFNHVSHPVAYTVNTSDSINLAQGLK</sequence>
<dbReference type="InterPro" id="IPR016162">
    <property type="entry name" value="Ald_DH_N"/>
</dbReference>
<evidence type="ECO:0000259" key="3">
    <source>
        <dbReference type="Pfam" id="PF00171"/>
    </source>
</evidence>
<dbReference type="Gene3D" id="3.40.605.10">
    <property type="entry name" value="Aldehyde Dehydrogenase, Chain A, domain 1"/>
    <property type="match status" value="1"/>
</dbReference>
<protein>
    <recommendedName>
        <fullName evidence="3">Aldehyde dehydrogenase domain-containing protein</fullName>
    </recommendedName>
</protein>
<dbReference type="Pfam" id="PF00171">
    <property type="entry name" value="Aldedh"/>
    <property type="match status" value="1"/>
</dbReference>
<proteinExistence type="predicted"/>
<dbReference type="AlphaFoldDB" id="A0A1G2H898"/>
<dbReference type="PANTHER" id="PTHR43521">
    <property type="entry name" value="ALPHA-AMINOADIPIC SEMIALDEHYDE DEHYDROGENASE"/>
    <property type="match status" value="1"/>
</dbReference>
<gene>
    <name evidence="4" type="ORF">A2827_02960</name>
</gene>
<dbReference type="GO" id="GO:0004029">
    <property type="term" value="F:aldehyde dehydrogenase (NAD+) activity"/>
    <property type="evidence" value="ECO:0007669"/>
    <property type="project" value="InterPro"/>
</dbReference>
<dbReference type="EMBL" id="MHOD01000014">
    <property type="protein sequence ID" value="OGZ58158.1"/>
    <property type="molecule type" value="Genomic_DNA"/>
</dbReference>
<evidence type="ECO:0000256" key="1">
    <source>
        <dbReference type="ARBA" id="ARBA00023002"/>
    </source>
</evidence>
<dbReference type="InterPro" id="IPR044638">
    <property type="entry name" value="ALDH7A1-like"/>
</dbReference>
<organism evidence="4 5">
    <name type="scientific">Candidatus Spechtbacteria bacterium RIFCSPHIGHO2_01_FULL_43_30</name>
    <dbReference type="NCBI Taxonomy" id="1802158"/>
    <lineage>
        <taxon>Bacteria</taxon>
        <taxon>Candidatus Spechtiibacteriota</taxon>
    </lineage>
</organism>
<dbReference type="Gene3D" id="3.40.309.10">
    <property type="entry name" value="Aldehyde Dehydrogenase, Chain A, domain 2"/>
    <property type="match status" value="1"/>
</dbReference>
<reference evidence="4 5" key="1">
    <citation type="journal article" date="2016" name="Nat. Commun.">
        <title>Thousands of microbial genomes shed light on interconnected biogeochemical processes in an aquifer system.</title>
        <authorList>
            <person name="Anantharaman K."/>
            <person name="Brown C.T."/>
            <person name="Hug L.A."/>
            <person name="Sharon I."/>
            <person name="Castelle C.J."/>
            <person name="Probst A.J."/>
            <person name="Thomas B.C."/>
            <person name="Singh A."/>
            <person name="Wilkins M.J."/>
            <person name="Karaoz U."/>
            <person name="Brodie E.L."/>
            <person name="Williams K.H."/>
            <person name="Hubbard S.S."/>
            <person name="Banfield J.F."/>
        </authorList>
    </citation>
    <scope>NUCLEOTIDE SEQUENCE [LARGE SCALE GENOMIC DNA]</scope>
</reference>
<keyword evidence="2" id="KW-0520">NAD</keyword>
<keyword evidence="1" id="KW-0560">Oxidoreductase</keyword>
<dbReference type="InterPro" id="IPR016163">
    <property type="entry name" value="Ald_DH_C"/>
</dbReference>
<comment type="caution">
    <text evidence="4">The sequence shown here is derived from an EMBL/GenBank/DDBJ whole genome shotgun (WGS) entry which is preliminary data.</text>
</comment>
<dbReference type="InterPro" id="IPR015590">
    <property type="entry name" value="Aldehyde_DH_dom"/>
</dbReference>
<dbReference type="InterPro" id="IPR016161">
    <property type="entry name" value="Ald_DH/histidinol_DH"/>
</dbReference>
<feature type="domain" description="Aldehyde dehydrogenase" evidence="3">
    <location>
        <begin position="16"/>
        <end position="487"/>
    </location>
</feature>
<accession>A0A1G2H898</accession>
<dbReference type="SUPFAM" id="SSF53720">
    <property type="entry name" value="ALDH-like"/>
    <property type="match status" value="1"/>
</dbReference>
<evidence type="ECO:0000313" key="5">
    <source>
        <dbReference type="Proteomes" id="UP000177932"/>
    </source>
</evidence>
<evidence type="ECO:0000313" key="4">
    <source>
        <dbReference type="EMBL" id="OGZ58158.1"/>
    </source>
</evidence>